<reference evidence="2 3" key="1">
    <citation type="submission" date="2012-06" db="EMBL/GenBank/DDBJ databases">
        <title>Finished chromosome of genome of Oscillatoria acuminata PCC 6304.</title>
        <authorList>
            <consortium name="US DOE Joint Genome Institute"/>
            <person name="Gugger M."/>
            <person name="Coursin T."/>
            <person name="Rippka R."/>
            <person name="Tandeau De Marsac N."/>
            <person name="Huntemann M."/>
            <person name="Wei C.-L."/>
            <person name="Han J."/>
            <person name="Detter J.C."/>
            <person name="Han C."/>
            <person name="Tapia R."/>
            <person name="Davenport K."/>
            <person name="Daligault H."/>
            <person name="Erkkila T."/>
            <person name="Gu W."/>
            <person name="Munk A.C.C."/>
            <person name="Teshima H."/>
            <person name="Xu Y."/>
            <person name="Chain P."/>
            <person name="Chen A."/>
            <person name="Krypides N."/>
            <person name="Mavromatis K."/>
            <person name="Markowitz V."/>
            <person name="Szeto E."/>
            <person name="Ivanova N."/>
            <person name="Mikhailova N."/>
            <person name="Ovchinnikova G."/>
            <person name="Pagani I."/>
            <person name="Pati A."/>
            <person name="Goodwin L."/>
            <person name="Peters L."/>
            <person name="Pitluck S."/>
            <person name="Woyke T."/>
            <person name="Kerfeld C."/>
        </authorList>
    </citation>
    <scope>NUCLEOTIDE SEQUENCE [LARGE SCALE GENOMIC DNA]</scope>
    <source>
        <strain evidence="2 3">PCC 6304</strain>
    </source>
</reference>
<dbReference type="Gene3D" id="2.60.120.380">
    <property type="match status" value="1"/>
</dbReference>
<dbReference type="HOGENOM" id="CLU_515648_0_0_3"/>
<dbReference type="KEGG" id="oac:Oscil6304_5738"/>
<dbReference type="Proteomes" id="UP000010367">
    <property type="component" value="Chromosome"/>
</dbReference>
<evidence type="ECO:0000313" key="3">
    <source>
        <dbReference type="Proteomes" id="UP000010367"/>
    </source>
</evidence>
<gene>
    <name evidence="2" type="ORF">Oscil6304_5738</name>
</gene>
<dbReference type="SUPFAM" id="SSF89260">
    <property type="entry name" value="Collagen-binding domain"/>
    <property type="match status" value="1"/>
</dbReference>
<dbReference type="SUPFAM" id="SSF55486">
    <property type="entry name" value="Metalloproteases ('zincins'), catalytic domain"/>
    <property type="match status" value="1"/>
</dbReference>
<feature type="region of interest" description="Disordered" evidence="1">
    <location>
        <begin position="126"/>
        <end position="160"/>
    </location>
</feature>
<organism evidence="2 3">
    <name type="scientific">Oscillatoria acuminata PCC 6304</name>
    <dbReference type="NCBI Taxonomy" id="56110"/>
    <lineage>
        <taxon>Bacteria</taxon>
        <taxon>Bacillati</taxon>
        <taxon>Cyanobacteriota</taxon>
        <taxon>Cyanophyceae</taxon>
        <taxon>Oscillatoriophycideae</taxon>
        <taxon>Oscillatoriales</taxon>
        <taxon>Oscillatoriaceae</taxon>
        <taxon>Oscillatoria</taxon>
    </lineage>
</organism>
<keyword evidence="3" id="KW-1185">Reference proteome</keyword>
<feature type="compositionally biased region" description="Pro residues" evidence="1">
    <location>
        <begin position="146"/>
        <end position="156"/>
    </location>
</feature>
<accession>K9TS20</accession>
<dbReference type="eggNOG" id="COG1404">
    <property type="taxonomic scope" value="Bacteria"/>
</dbReference>
<dbReference type="InParanoid" id="K9TS20"/>
<dbReference type="STRING" id="56110.Oscil6304_5738"/>
<protein>
    <submittedName>
        <fullName evidence="2">Uncharacterized protein</fullName>
    </submittedName>
</protein>
<dbReference type="EMBL" id="CP003607">
    <property type="protein sequence ID" value="AFY85213.1"/>
    <property type="molecule type" value="Genomic_DNA"/>
</dbReference>
<dbReference type="AlphaFoldDB" id="K9TS20"/>
<dbReference type="OrthoDB" id="523739at2"/>
<evidence type="ECO:0000256" key="1">
    <source>
        <dbReference type="SAM" id="MobiDB-lite"/>
    </source>
</evidence>
<evidence type="ECO:0000313" key="2">
    <source>
        <dbReference type="EMBL" id="AFY85213.1"/>
    </source>
</evidence>
<dbReference type="RefSeq" id="WP_015151819.1">
    <property type="nucleotide sequence ID" value="NC_019693.1"/>
</dbReference>
<proteinExistence type="predicted"/>
<name>K9TS20_9CYAN</name>
<sequence>MLESSELFDPKSDLCQTSNPFTGIASSPFSEEFAGAIAAGVHLHQPSALQNSECILPELSHQDLAILEDFTGYFPGFSRQPQQPTDPLATLWVQMIQGRMTQPASLAEGDSLTDYHQVLSVSRDRLTGNHEDPSHSPSTPNLIGFPEPPAETPEPTPGNTIATAIPITIAGLETSDRALAFQPPQRVVGQVSASNPEDFYRFTLDRPGIFTAELTNLTGDADLRLVREFNGNGIIDPVADRNGNGMIDNEEVEILAWQPNRGPTDESIRQFLDPGTYTLQAIAFNHNPANYTLNTQFTPSPTDPQAFSLELNFGTGTDILSASHRQTIRKAADRIEQMITQSPFNTPHAITVNIEALDLGPGFVAAAGPTQVRRLNTLPMPVTGEVIFNPNPESDLLDHPRYLYDTMIHELAHVVGFGTFWEDHQMIADYTQGLYAANTFAGQVYGEILGTFIPTPVELTVNVGEGSDLGHWRKNPTFDNEIGVEAGHPDEQQVTSALTIASLRDLGWTVNYGAAEEYILPQFRSEFA</sequence>